<dbReference type="PANTHER" id="PTHR43736:SF1">
    <property type="entry name" value="DIHYDRONEOPTERIN TRIPHOSPHATE DIPHOSPHATASE"/>
    <property type="match status" value="1"/>
</dbReference>
<evidence type="ECO:0000259" key="3">
    <source>
        <dbReference type="PROSITE" id="PS51462"/>
    </source>
</evidence>
<dbReference type="PANTHER" id="PTHR43736">
    <property type="entry name" value="ADP-RIBOSE PYROPHOSPHATASE"/>
    <property type="match status" value="1"/>
</dbReference>
<dbReference type="GO" id="GO:0016787">
    <property type="term" value="F:hydrolase activity"/>
    <property type="evidence" value="ECO:0007669"/>
    <property type="project" value="UniProtKB-KW"/>
</dbReference>
<evidence type="ECO:0000313" key="5">
    <source>
        <dbReference type="Proteomes" id="UP000019062"/>
    </source>
</evidence>
<comment type="similarity">
    <text evidence="1">Belongs to the Nudix hydrolase family.</text>
</comment>
<feature type="domain" description="Nudix hydrolase" evidence="3">
    <location>
        <begin position="10"/>
        <end position="145"/>
    </location>
</feature>
<evidence type="ECO:0000313" key="4">
    <source>
        <dbReference type="EMBL" id="ETT86397.1"/>
    </source>
</evidence>
<proteinExistence type="inferred from homology"/>
<dbReference type="InterPro" id="IPR000086">
    <property type="entry name" value="NUDIX_hydrolase_dom"/>
</dbReference>
<evidence type="ECO:0000256" key="2">
    <source>
        <dbReference type="ARBA" id="ARBA00022801"/>
    </source>
</evidence>
<gene>
    <name evidence="4" type="ORF">C176_06782</name>
</gene>
<organism evidence="4 5">
    <name type="scientific">Viridibacillus arenosi FSL R5-213</name>
    <dbReference type="NCBI Taxonomy" id="1227360"/>
    <lineage>
        <taxon>Bacteria</taxon>
        <taxon>Bacillati</taxon>
        <taxon>Bacillota</taxon>
        <taxon>Bacilli</taxon>
        <taxon>Bacillales</taxon>
        <taxon>Caryophanaceae</taxon>
        <taxon>Viridibacillus</taxon>
    </lineage>
</organism>
<dbReference type="eggNOG" id="COG0494">
    <property type="taxonomic scope" value="Bacteria"/>
</dbReference>
<sequence>MSEEYFEVPIRCTGIATVLLKKIEDEYKVLLLKRNTSVLRNVWCYIGGSIEEGEKAWEAAFREINEETGITNVLLYASNKFDQIYSPQENYIYVAPVFIGFVEDHQDVKLNDEHSDYQWLSFEDAIETVSLPGNDEVLKSIEKHFVQRKPPKFLRVGD</sequence>
<dbReference type="InterPro" id="IPR015797">
    <property type="entry name" value="NUDIX_hydrolase-like_dom_sf"/>
</dbReference>
<dbReference type="Gene3D" id="3.90.79.10">
    <property type="entry name" value="Nucleoside Triphosphate Pyrophosphohydrolase"/>
    <property type="match status" value="1"/>
</dbReference>
<dbReference type="SUPFAM" id="SSF55811">
    <property type="entry name" value="Nudix"/>
    <property type="match status" value="1"/>
</dbReference>
<evidence type="ECO:0000256" key="1">
    <source>
        <dbReference type="ARBA" id="ARBA00005582"/>
    </source>
</evidence>
<dbReference type="PATRIC" id="fig|1227360.4.peg.1378"/>
<dbReference type="PROSITE" id="PS51462">
    <property type="entry name" value="NUDIX"/>
    <property type="match status" value="1"/>
</dbReference>
<reference evidence="4 5" key="1">
    <citation type="journal article" date="2014" name="BMC Genomics">
        <title>Genomic comparison of sporeforming bacilli isolated from milk.</title>
        <authorList>
            <person name="Moreno Switt A.I."/>
            <person name="Andrus A.D."/>
            <person name="Ranieri M.L."/>
            <person name="Orsi R.H."/>
            <person name="Ivy R."/>
            <person name="den Bakker H.C."/>
            <person name="Martin N.H."/>
            <person name="Wiedmann M."/>
            <person name="Boor K.J."/>
        </authorList>
    </citation>
    <scope>NUCLEOTIDE SEQUENCE [LARGE SCALE GENOMIC DNA]</scope>
    <source>
        <strain evidence="4 5">FSL R5-213</strain>
    </source>
</reference>
<dbReference type="AlphaFoldDB" id="W4F253"/>
<dbReference type="Pfam" id="PF00293">
    <property type="entry name" value="NUDIX"/>
    <property type="match status" value="1"/>
</dbReference>
<dbReference type="Proteomes" id="UP000019062">
    <property type="component" value="Unassembled WGS sequence"/>
</dbReference>
<name>W4F253_9BACL</name>
<dbReference type="InterPro" id="IPR020084">
    <property type="entry name" value="NUDIX_hydrolase_CS"/>
</dbReference>
<keyword evidence="2 4" id="KW-0378">Hydrolase</keyword>
<dbReference type="RefSeq" id="WP_038181717.1">
    <property type="nucleotide sequence ID" value="NZ_ASQA01000013.1"/>
</dbReference>
<dbReference type="PROSITE" id="PS00893">
    <property type="entry name" value="NUDIX_BOX"/>
    <property type="match status" value="1"/>
</dbReference>
<accession>W4F253</accession>
<comment type="caution">
    <text evidence="4">The sequence shown here is derived from an EMBL/GenBank/DDBJ whole genome shotgun (WGS) entry which is preliminary data.</text>
</comment>
<protein>
    <submittedName>
        <fullName evidence="4">Nucleoside polyphosphate hydrolase</fullName>
    </submittedName>
</protein>
<keyword evidence="5" id="KW-1185">Reference proteome</keyword>
<dbReference type="EMBL" id="ASQA01000013">
    <property type="protein sequence ID" value="ETT86397.1"/>
    <property type="molecule type" value="Genomic_DNA"/>
</dbReference>
<dbReference type="CDD" id="cd04664">
    <property type="entry name" value="NUDIX_DHNTPase_like"/>
    <property type="match status" value="1"/>
</dbReference>